<keyword evidence="3" id="KW-1185">Reference proteome</keyword>
<evidence type="ECO:0000313" key="3">
    <source>
        <dbReference type="Proteomes" id="UP001066276"/>
    </source>
</evidence>
<dbReference type="AlphaFoldDB" id="A0AAV7T783"/>
<feature type="region of interest" description="Disordered" evidence="1">
    <location>
        <begin position="126"/>
        <end position="178"/>
    </location>
</feature>
<dbReference type="EMBL" id="JANPWB010000007">
    <property type="protein sequence ID" value="KAJ1172302.1"/>
    <property type="molecule type" value="Genomic_DNA"/>
</dbReference>
<evidence type="ECO:0000256" key="1">
    <source>
        <dbReference type="SAM" id="MobiDB-lite"/>
    </source>
</evidence>
<accession>A0AAV7T783</accession>
<sequence length="178" mass="19260">MEVLKRGKAWLRTKMVVKTTESHGEQQAAEGASDQGEARSLDSEQGPVEKLRKRQRVESKPTRKVSKKTQGVTQPHASGAALAEHSSISPLKTTEGENISAIVKECLKSFAPLLFNRDSAVLRQERKGGWLDEASLGSGKGAEGQKDRHEQVTSGSPTAAWGQEVGGKWSPHFTRSGS</sequence>
<comment type="caution">
    <text evidence="2">The sequence shown here is derived from an EMBL/GenBank/DDBJ whole genome shotgun (WGS) entry which is preliminary data.</text>
</comment>
<feature type="compositionally biased region" description="Basic and acidic residues" evidence="1">
    <location>
        <begin position="36"/>
        <end position="61"/>
    </location>
</feature>
<protein>
    <submittedName>
        <fullName evidence="2">Uncharacterized protein</fullName>
    </submittedName>
</protein>
<feature type="region of interest" description="Disordered" evidence="1">
    <location>
        <begin position="18"/>
        <end position="94"/>
    </location>
</feature>
<reference evidence="2" key="1">
    <citation type="journal article" date="2022" name="bioRxiv">
        <title>Sequencing and chromosome-scale assembly of the giantPleurodeles waltlgenome.</title>
        <authorList>
            <person name="Brown T."/>
            <person name="Elewa A."/>
            <person name="Iarovenko S."/>
            <person name="Subramanian E."/>
            <person name="Araus A.J."/>
            <person name="Petzold A."/>
            <person name="Susuki M."/>
            <person name="Suzuki K.-i.T."/>
            <person name="Hayashi T."/>
            <person name="Toyoda A."/>
            <person name="Oliveira C."/>
            <person name="Osipova E."/>
            <person name="Leigh N.D."/>
            <person name="Simon A."/>
            <person name="Yun M.H."/>
        </authorList>
    </citation>
    <scope>NUCLEOTIDE SEQUENCE</scope>
    <source>
        <strain evidence="2">20211129_DDA</strain>
        <tissue evidence="2">Liver</tissue>
    </source>
</reference>
<evidence type="ECO:0000313" key="2">
    <source>
        <dbReference type="EMBL" id="KAJ1172302.1"/>
    </source>
</evidence>
<organism evidence="2 3">
    <name type="scientific">Pleurodeles waltl</name>
    <name type="common">Iberian ribbed newt</name>
    <dbReference type="NCBI Taxonomy" id="8319"/>
    <lineage>
        <taxon>Eukaryota</taxon>
        <taxon>Metazoa</taxon>
        <taxon>Chordata</taxon>
        <taxon>Craniata</taxon>
        <taxon>Vertebrata</taxon>
        <taxon>Euteleostomi</taxon>
        <taxon>Amphibia</taxon>
        <taxon>Batrachia</taxon>
        <taxon>Caudata</taxon>
        <taxon>Salamandroidea</taxon>
        <taxon>Salamandridae</taxon>
        <taxon>Pleurodelinae</taxon>
        <taxon>Pleurodeles</taxon>
    </lineage>
</organism>
<dbReference type="Proteomes" id="UP001066276">
    <property type="component" value="Chromosome 4_1"/>
</dbReference>
<gene>
    <name evidence="2" type="ORF">NDU88_004149</name>
</gene>
<proteinExistence type="predicted"/>
<name>A0AAV7T783_PLEWA</name>